<dbReference type="SUPFAM" id="SSF53187">
    <property type="entry name" value="Zn-dependent exopeptidases"/>
    <property type="match status" value="1"/>
</dbReference>
<dbReference type="InterPro" id="IPR002933">
    <property type="entry name" value="Peptidase_M20"/>
</dbReference>
<feature type="domain" description="Peptidase M20 dimerisation" evidence="4">
    <location>
        <begin position="202"/>
        <end position="295"/>
    </location>
</feature>
<dbReference type="Gene3D" id="3.30.70.360">
    <property type="match status" value="1"/>
</dbReference>
<comment type="caution">
    <text evidence="5">The sequence shown here is derived from an EMBL/GenBank/DDBJ whole genome shotgun (WGS) entry which is preliminary data.</text>
</comment>
<protein>
    <submittedName>
        <fullName evidence="5">M20/M25/M40 family metallo-hydrolase</fullName>
    </submittedName>
</protein>
<keyword evidence="6" id="KW-1185">Reference proteome</keyword>
<keyword evidence="3" id="KW-0175">Coiled coil</keyword>
<keyword evidence="2" id="KW-0378">Hydrolase</keyword>
<accession>A0ABW4W0S8</accession>
<gene>
    <name evidence="5" type="ORF">ACFSJF_10290</name>
</gene>
<dbReference type="InterPro" id="IPR036264">
    <property type="entry name" value="Bact_exopeptidase_dim_dom"/>
</dbReference>
<proteinExistence type="predicted"/>
<dbReference type="EMBL" id="JBHUHQ010000015">
    <property type="protein sequence ID" value="MFD2044656.1"/>
    <property type="molecule type" value="Genomic_DNA"/>
</dbReference>
<dbReference type="SUPFAM" id="SSF55031">
    <property type="entry name" value="Bacterial exopeptidase dimerisation domain"/>
    <property type="match status" value="1"/>
</dbReference>
<evidence type="ECO:0000313" key="5">
    <source>
        <dbReference type="EMBL" id="MFD2044656.1"/>
    </source>
</evidence>
<evidence type="ECO:0000256" key="3">
    <source>
        <dbReference type="SAM" id="Coils"/>
    </source>
</evidence>
<name>A0ABW4W0S8_9BACI</name>
<dbReference type="PANTHER" id="PTHR43808">
    <property type="entry name" value="ACETYLORNITHINE DEACETYLASE"/>
    <property type="match status" value="1"/>
</dbReference>
<evidence type="ECO:0000256" key="1">
    <source>
        <dbReference type="ARBA" id="ARBA00022723"/>
    </source>
</evidence>
<dbReference type="InterPro" id="IPR050072">
    <property type="entry name" value="Peptidase_M20A"/>
</dbReference>
<dbReference type="RefSeq" id="WP_377556110.1">
    <property type="nucleotide sequence ID" value="NZ_JBHUHQ010000015.1"/>
</dbReference>
<organism evidence="5 6">
    <name type="scientific">Ornithinibacillus salinisoli</name>
    <dbReference type="NCBI Taxonomy" id="1848459"/>
    <lineage>
        <taxon>Bacteria</taxon>
        <taxon>Bacillati</taxon>
        <taxon>Bacillota</taxon>
        <taxon>Bacilli</taxon>
        <taxon>Bacillales</taxon>
        <taxon>Bacillaceae</taxon>
        <taxon>Ornithinibacillus</taxon>
    </lineage>
</organism>
<sequence>MTNKSQKYISPSINSSYEKLMANQSIQDTLAFIESDHQQTVDEQISITEIAAPPFKEETRAKDFKERLEALGLSDVYMDEEGNVYGIRYGTGNGPRIFISAHLDTVFPEGTDVRVSEKDGILYAPGISDDTRGLAELLAVIRAVKHANLPTVGDIIFGGTVGEEGAGDLRGVKAFFHEHKDIDGFISIDGPGADNIVYLGAGSYRYTITFKGDGGHSFGDFGIPSATHALGRAISAISDMQTKAEPKTTFTVGEVWGGTSVNAIAQEAGMTVDLRSNDQAELDQLEENFLHLVDEAVTAENSRWGSDAIKVEIEKFGNRPPASQPSDAPIVEAAYGAIEQIVGQPSLAGAVSTDANYPMSLGIPSVTLGLGGKAGAAHTQNEWYDPAGAYVGVQKNFLTLLGLVGVEGVCEPVLRKRKR</sequence>
<evidence type="ECO:0000256" key="2">
    <source>
        <dbReference type="ARBA" id="ARBA00022801"/>
    </source>
</evidence>
<dbReference type="Pfam" id="PF01546">
    <property type="entry name" value="Peptidase_M20"/>
    <property type="match status" value="1"/>
</dbReference>
<evidence type="ECO:0000259" key="4">
    <source>
        <dbReference type="Pfam" id="PF07687"/>
    </source>
</evidence>
<dbReference type="Proteomes" id="UP001597383">
    <property type="component" value="Unassembled WGS sequence"/>
</dbReference>
<dbReference type="InterPro" id="IPR011650">
    <property type="entry name" value="Peptidase_M20_dimer"/>
</dbReference>
<reference evidence="6" key="1">
    <citation type="journal article" date="2019" name="Int. J. Syst. Evol. Microbiol.">
        <title>The Global Catalogue of Microorganisms (GCM) 10K type strain sequencing project: providing services to taxonomists for standard genome sequencing and annotation.</title>
        <authorList>
            <consortium name="The Broad Institute Genomics Platform"/>
            <consortium name="The Broad Institute Genome Sequencing Center for Infectious Disease"/>
            <person name="Wu L."/>
            <person name="Ma J."/>
        </authorList>
    </citation>
    <scope>NUCLEOTIDE SEQUENCE [LARGE SCALE GENOMIC DNA]</scope>
    <source>
        <strain evidence="6">R28</strain>
    </source>
</reference>
<evidence type="ECO:0000313" key="6">
    <source>
        <dbReference type="Proteomes" id="UP001597383"/>
    </source>
</evidence>
<dbReference type="PANTHER" id="PTHR43808:SF17">
    <property type="entry name" value="PEPTIDASE M20"/>
    <property type="match status" value="1"/>
</dbReference>
<feature type="coiled-coil region" evidence="3">
    <location>
        <begin position="275"/>
        <end position="302"/>
    </location>
</feature>
<dbReference type="Gene3D" id="3.40.630.10">
    <property type="entry name" value="Zn peptidases"/>
    <property type="match status" value="1"/>
</dbReference>
<dbReference type="Pfam" id="PF07687">
    <property type="entry name" value="M20_dimer"/>
    <property type="match status" value="1"/>
</dbReference>
<keyword evidence="1" id="KW-0479">Metal-binding</keyword>